<feature type="signal peptide" evidence="10">
    <location>
        <begin position="1"/>
        <end position="20"/>
    </location>
</feature>
<evidence type="ECO:0000256" key="2">
    <source>
        <dbReference type="ARBA" id="ARBA00022448"/>
    </source>
</evidence>
<organism evidence="12 13">
    <name type="scientific">Inmirania thermothiophila</name>
    <dbReference type="NCBI Taxonomy" id="1750597"/>
    <lineage>
        <taxon>Bacteria</taxon>
        <taxon>Pseudomonadati</taxon>
        <taxon>Pseudomonadota</taxon>
        <taxon>Gammaproteobacteria</taxon>
        <taxon>Chromatiales</taxon>
        <taxon>Ectothiorhodospiraceae</taxon>
        <taxon>Inmirania</taxon>
    </lineage>
</organism>
<evidence type="ECO:0000259" key="11">
    <source>
        <dbReference type="PROSITE" id="PS51007"/>
    </source>
</evidence>
<keyword evidence="7 9" id="KW-0408">Iron</keyword>
<evidence type="ECO:0000256" key="7">
    <source>
        <dbReference type="ARBA" id="ARBA00023004"/>
    </source>
</evidence>
<comment type="PTM">
    <text evidence="8">Binds 2 heme c groups covalently per subunit.</text>
</comment>
<evidence type="ECO:0000256" key="5">
    <source>
        <dbReference type="ARBA" id="ARBA00022764"/>
    </source>
</evidence>
<feature type="binding site" description="covalent" evidence="8">
    <location>
        <position position="132"/>
    </location>
    <ligand>
        <name>heme c</name>
        <dbReference type="ChEBI" id="CHEBI:61717"/>
        <label>2</label>
    </ligand>
</feature>
<dbReference type="Pfam" id="PF00034">
    <property type="entry name" value="Cytochrom_C"/>
    <property type="match status" value="2"/>
</dbReference>
<feature type="binding site" description="covalent" evidence="8">
    <location>
        <position position="37"/>
    </location>
    <ligand>
        <name>heme c</name>
        <dbReference type="ChEBI" id="CHEBI:61717"/>
        <label>1</label>
    </ligand>
</feature>
<evidence type="ECO:0000256" key="8">
    <source>
        <dbReference type="PIRSR" id="PIRSR000005-1"/>
    </source>
</evidence>
<keyword evidence="13" id="KW-1185">Reference proteome</keyword>
<dbReference type="Proteomes" id="UP000276634">
    <property type="component" value="Unassembled WGS sequence"/>
</dbReference>
<keyword evidence="6" id="KW-0249">Electron transport</keyword>
<keyword evidence="4 9" id="KW-0479">Metal-binding</keyword>
<dbReference type="Gene3D" id="1.10.760.10">
    <property type="entry name" value="Cytochrome c-like domain"/>
    <property type="match status" value="2"/>
</dbReference>
<keyword evidence="5" id="KW-0574">Periplasm</keyword>
<evidence type="ECO:0000256" key="10">
    <source>
        <dbReference type="SAM" id="SignalP"/>
    </source>
</evidence>
<evidence type="ECO:0000256" key="9">
    <source>
        <dbReference type="PIRSR" id="PIRSR000005-2"/>
    </source>
</evidence>
<feature type="binding site" description="covalent" evidence="8">
    <location>
        <position position="135"/>
    </location>
    <ligand>
        <name>heme c</name>
        <dbReference type="ChEBI" id="CHEBI:61717"/>
        <label>2</label>
    </ligand>
</feature>
<feature type="chain" id="PRO_5018245074" evidence="10">
    <location>
        <begin position="21"/>
        <end position="202"/>
    </location>
</feature>
<keyword evidence="3 8" id="KW-0349">Heme</keyword>
<feature type="binding site" description="covalent" evidence="8">
    <location>
        <position position="34"/>
    </location>
    <ligand>
        <name>heme c</name>
        <dbReference type="ChEBI" id="CHEBI:61717"/>
        <label>1</label>
    </ligand>
</feature>
<feature type="binding site" description="axial binding residue" evidence="9">
    <location>
        <position position="179"/>
    </location>
    <ligand>
        <name>heme c</name>
        <dbReference type="ChEBI" id="CHEBI:61717"/>
        <label>2</label>
    </ligand>
    <ligandPart>
        <name>Fe</name>
        <dbReference type="ChEBI" id="CHEBI:18248"/>
    </ligandPart>
</feature>
<evidence type="ECO:0000256" key="3">
    <source>
        <dbReference type="ARBA" id="ARBA00022617"/>
    </source>
</evidence>
<gene>
    <name evidence="12" type="ORF">EDC57_0179</name>
</gene>
<dbReference type="PIRSF" id="PIRSF000005">
    <property type="entry name" value="Cytochrome_c4"/>
    <property type="match status" value="1"/>
</dbReference>
<proteinExistence type="predicted"/>
<dbReference type="GO" id="GO:0042597">
    <property type="term" value="C:periplasmic space"/>
    <property type="evidence" value="ECO:0007669"/>
    <property type="project" value="UniProtKB-SubCell"/>
</dbReference>
<feature type="domain" description="Cytochrome c" evidence="11">
    <location>
        <begin position="22"/>
        <end position="100"/>
    </location>
</feature>
<dbReference type="PRINTS" id="PR00605">
    <property type="entry name" value="CYTCHROMECIC"/>
</dbReference>
<evidence type="ECO:0000256" key="1">
    <source>
        <dbReference type="ARBA" id="ARBA00004418"/>
    </source>
</evidence>
<feature type="domain" description="Cytochrome c" evidence="11">
    <location>
        <begin position="111"/>
        <end position="202"/>
    </location>
</feature>
<feature type="binding site" description="axial binding residue" evidence="9">
    <location>
        <position position="77"/>
    </location>
    <ligand>
        <name>heme c</name>
        <dbReference type="ChEBI" id="CHEBI:61717"/>
        <label>1</label>
    </ligand>
    <ligandPart>
        <name>Fe</name>
        <dbReference type="ChEBI" id="CHEBI:18248"/>
    </ligandPart>
</feature>
<feature type="binding site" description="axial binding residue" evidence="9">
    <location>
        <position position="38"/>
    </location>
    <ligand>
        <name>heme c</name>
        <dbReference type="ChEBI" id="CHEBI:61717"/>
        <label>1</label>
    </ligand>
    <ligandPart>
        <name>Fe</name>
        <dbReference type="ChEBI" id="CHEBI:18248"/>
    </ligandPart>
</feature>
<reference evidence="12 13" key="1">
    <citation type="submission" date="2018-11" db="EMBL/GenBank/DDBJ databases">
        <title>Genomic Encyclopedia of Type Strains, Phase IV (KMG-IV): sequencing the most valuable type-strain genomes for metagenomic binning, comparative biology and taxonomic classification.</title>
        <authorList>
            <person name="Goeker M."/>
        </authorList>
    </citation>
    <scope>NUCLEOTIDE SEQUENCE [LARGE SCALE GENOMIC DNA]</scope>
    <source>
        <strain evidence="12 13">DSM 100275</strain>
    </source>
</reference>
<dbReference type="InterPro" id="IPR009056">
    <property type="entry name" value="Cyt_c-like_dom"/>
</dbReference>
<keyword evidence="2" id="KW-0813">Transport</keyword>
<dbReference type="InterPro" id="IPR008168">
    <property type="entry name" value="Cyt_C_IC"/>
</dbReference>
<dbReference type="RefSeq" id="WP_123399327.1">
    <property type="nucleotide sequence ID" value="NZ_RJVI01000001.1"/>
</dbReference>
<dbReference type="SUPFAM" id="SSF46626">
    <property type="entry name" value="Cytochrome c"/>
    <property type="match status" value="2"/>
</dbReference>
<comment type="caution">
    <text evidence="12">The sequence shown here is derived from an EMBL/GenBank/DDBJ whole genome shotgun (WGS) entry which is preliminary data.</text>
</comment>
<dbReference type="PROSITE" id="PS51007">
    <property type="entry name" value="CYTC"/>
    <property type="match status" value="2"/>
</dbReference>
<dbReference type="AlphaFoldDB" id="A0A3N1Y654"/>
<dbReference type="GO" id="GO:0009055">
    <property type="term" value="F:electron transfer activity"/>
    <property type="evidence" value="ECO:0007669"/>
    <property type="project" value="InterPro"/>
</dbReference>
<dbReference type="GO" id="GO:0005506">
    <property type="term" value="F:iron ion binding"/>
    <property type="evidence" value="ECO:0007669"/>
    <property type="project" value="InterPro"/>
</dbReference>
<protein>
    <submittedName>
        <fullName evidence="12">Cytochrome c553</fullName>
    </submittedName>
</protein>
<comment type="subcellular location">
    <subcellularLocation>
        <location evidence="1">Periplasm</location>
    </subcellularLocation>
</comment>
<dbReference type="PANTHER" id="PTHR33751">
    <property type="entry name" value="CBB3-TYPE CYTOCHROME C OXIDASE SUBUNIT FIXP"/>
    <property type="match status" value="1"/>
</dbReference>
<evidence type="ECO:0000313" key="12">
    <source>
        <dbReference type="EMBL" id="ROR34283.1"/>
    </source>
</evidence>
<feature type="binding site" description="axial binding residue" evidence="9">
    <location>
        <position position="136"/>
    </location>
    <ligand>
        <name>heme c</name>
        <dbReference type="ChEBI" id="CHEBI:61717"/>
        <label>2</label>
    </ligand>
    <ligandPart>
        <name>Fe</name>
        <dbReference type="ChEBI" id="CHEBI:18248"/>
    </ligandPart>
</feature>
<dbReference type="InterPro" id="IPR024167">
    <property type="entry name" value="Cytochrome_c4-like"/>
</dbReference>
<dbReference type="InterPro" id="IPR036909">
    <property type="entry name" value="Cyt_c-like_dom_sf"/>
</dbReference>
<keyword evidence="10" id="KW-0732">Signal</keyword>
<accession>A0A3N1Y654</accession>
<evidence type="ECO:0000256" key="6">
    <source>
        <dbReference type="ARBA" id="ARBA00022982"/>
    </source>
</evidence>
<evidence type="ECO:0000256" key="4">
    <source>
        <dbReference type="ARBA" id="ARBA00022723"/>
    </source>
</evidence>
<dbReference type="EMBL" id="RJVI01000001">
    <property type="protein sequence ID" value="ROR34283.1"/>
    <property type="molecule type" value="Genomic_DNA"/>
</dbReference>
<dbReference type="OrthoDB" id="9773456at2"/>
<dbReference type="PANTHER" id="PTHR33751:SF9">
    <property type="entry name" value="CYTOCHROME C4"/>
    <property type="match status" value="1"/>
</dbReference>
<dbReference type="GO" id="GO:0020037">
    <property type="term" value="F:heme binding"/>
    <property type="evidence" value="ECO:0007669"/>
    <property type="project" value="InterPro"/>
</dbReference>
<sequence length="202" mass="20952">MWRVASLVLLTMGVVGLTHAAGDPEAGKAKTQLCAGCHGADGNSVNPLWPNLAGQHPKYLEAQLRAFKSGARKDPTMSPMAATVQDGDIPDIAAYFAAQTVKASAVTASEEVLAEGRKIYLGGIAETRTAACAGCHGPRGQGNGPAGFPALAGQKAQYVAKQLKDFRAGTRATDPNGMMRDVAKRMTDAEIAAVAAYIASLR</sequence>
<dbReference type="InterPro" id="IPR050597">
    <property type="entry name" value="Cytochrome_c_Oxidase_Subunit"/>
</dbReference>
<evidence type="ECO:0000313" key="13">
    <source>
        <dbReference type="Proteomes" id="UP000276634"/>
    </source>
</evidence>
<name>A0A3N1Y654_9GAMM</name>